<keyword evidence="3" id="KW-1185">Reference proteome</keyword>
<dbReference type="RefSeq" id="WP_168151835.1">
    <property type="nucleotide sequence ID" value="NZ_JAAWVT010000004.1"/>
</dbReference>
<dbReference type="Proteomes" id="UP000746595">
    <property type="component" value="Unassembled WGS sequence"/>
</dbReference>
<proteinExistence type="predicted"/>
<comment type="caution">
    <text evidence="2">The sequence shown here is derived from an EMBL/GenBank/DDBJ whole genome shotgun (WGS) entry which is preliminary data.</text>
</comment>
<name>A0ABX1G435_9MICC</name>
<protein>
    <submittedName>
        <fullName evidence="2">Uncharacterized protein</fullName>
    </submittedName>
</protein>
<evidence type="ECO:0000256" key="1">
    <source>
        <dbReference type="SAM" id="MobiDB-lite"/>
    </source>
</evidence>
<reference evidence="2 3" key="1">
    <citation type="submission" date="2020-04" db="EMBL/GenBank/DDBJ databases">
        <title>Paeniglutamicibacter sp. ANT13_2, a novel actinomycete isolated from sediment in Antarctica.</title>
        <authorList>
            <person name="Sakdapetsiri C."/>
            <person name="Pinyakong O."/>
        </authorList>
    </citation>
    <scope>NUCLEOTIDE SEQUENCE [LARGE SCALE GENOMIC DNA]</scope>
    <source>
        <strain evidence="2 3">ANT13_2</strain>
    </source>
</reference>
<feature type="compositionally biased region" description="Basic residues" evidence="1">
    <location>
        <begin position="1"/>
        <end position="15"/>
    </location>
</feature>
<sequence>MSKAKSAKNKAHAGHPARNPSAGASKFEDQVRGAMLPYMAALRAYFNQQHSPADTEAGIEGLVTLLTVHARLREKVAVSELNHDALAIQFKDLRSIGDEVAVTCASMLREFVLFLAESGRWSGSVEEFQAVFDLITAQGGQSPVQVPELDDASADERWAKLPMVHTARALLEWVGEGREVQPNGGLLEADLVAAAAAIGLEVSLDATATEAAVWIPEAGTAIASIEQLPKVGAYWDALLRAGLLTKQQEKAVPTPAVADALNADSGFSARGVKDLLAEGIYAHMLLNGVETKHGNMVTQMSAALLGKAGSANPPRTEAAFSIPAPGELAPEQEHLQPLFEKTVPAAQTLLRAMEAEGLVRIGKHIRVPRVLRASLERALTRVAEQILA</sequence>
<organism evidence="2 3">
    <name type="scientific">Paeniglutamicibacter terrestris</name>
    <dbReference type="NCBI Taxonomy" id="2723403"/>
    <lineage>
        <taxon>Bacteria</taxon>
        <taxon>Bacillati</taxon>
        <taxon>Actinomycetota</taxon>
        <taxon>Actinomycetes</taxon>
        <taxon>Micrococcales</taxon>
        <taxon>Micrococcaceae</taxon>
        <taxon>Paeniglutamicibacter</taxon>
    </lineage>
</organism>
<gene>
    <name evidence="2" type="ORF">HED64_09845</name>
</gene>
<accession>A0ABX1G435</accession>
<evidence type="ECO:0000313" key="3">
    <source>
        <dbReference type="Proteomes" id="UP000746595"/>
    </source>
</evidence>
<evidence type="ECO:0000313" key="2">
    <source>
        <dbReference type="EMBL" id="NKG21003.1"/>
    </source>
</evidence>
<feature type="region of interest" description="Disordered" evidence="1">
    <location>
        <begin position="1"/>
        <end position="25"/>
    </location>
</feature>
<dbReference type="EMBL" id="JAAWVT010000004">
    <property type="protein sequence ID" value="NKG21003.1"/>
    <property type="molecule type" value="Genomic_DNA"/>
</dbReference>